<organism evidence="7 8">
    <name type="scientific">Talaromyces atroroseus</name>
    <dbReference type="NCBI Taxonomy" id="1441469"/>
    <lineage>
        <taxon>Eukaryota</taxon>
        <taxon>Fungi</taxon>
        <taxon>Dikarya</taxon>
        <taxon>Ascomycota</taxon>
        <taxon>Pezizomycotina</taxon>
        <taxon>Eurotiomycetes</taxon>
        <taxon>Eurotiomycetidae</taxon>
        <taxon>Eurotiales</taxon>
        <taxon>Trichocomaceae</taxon>
        <taxon>Talaromyces</taxon>
        <taxon>Talaromyces sect. Trachyspermi</taxon>
    </lineage>
</organism>
<keyword evidence="5" id="KW-0496">Mitochondrion</keyword>
<evidence type="ECO:0000256" key="1">
    <source>
        <dbReference type="ARBA" id="ARBA00004173"/>
    </source>
</evidence>
<comment type="caution">
    <text evidence="7">The sequence shown here is derived from an EMBL/GenBank/DDBJ whole genome shotgun (WGS) entry which is preliminary data.</text>
</comment>
<evidence type="ECO:0000256" key="6">
    <source>
        <dbReference type="ARBA" id="ARBA00031849"/>
    </source>
</evidence>
<dbReference type="InterPro" id="IPR011009">
    <property type="entry name" value="Kinase-like_dom_sf"/>
</dbReference>
<keyword evidence="8" id="KW-1185">Reference proteome</keyword>
<dbReference type="PANTHER" id="PTHR36091:SF1">
    <property type="entry name" value="ALTERED INHERITANCE OF MITOCHONDRIA PROTEIN 9, MITOCHONDRIAL"/>
    <property type="match status" value="1"/>
</dbReference>
<evidence type="ECO:0000256" key="2">
    <source>
        <dbReference type="ARBA" id="ARBA00005543"/>
    </source>
</evidence>
<evidence type="ECO:0000256" key="3">
    <source>
        <dbReference type="ARBA" id="ARBA00016197"/>
    </source>
</evidence>
<dbReference type="RefSeq" id="XP_020122824.1">
    <property type="nucleotide sequence ID" value="XM_020261331.1"/>
</dbReference>
<dbReference type="SUPFAM" id="SSF56112">
    <property type="entry name" value="Protein kinase-like (PK-like)"/>
    <property type="match status" value="1"/>
</dbReference>
<comment type="similarity">
    <text evidence="2">Belongs to the AIM9 family.</text>
</comment>
<accession>A0A1Q5Q9T8</accession>
<proteinExistence type="inferred from homology"/>
<dbReference type="Proteomes" id="UP000214365">
    <property type="component" value="Unassembled WGS sequence"/>
</dbReference>
<evidence type="ECO:0000313" key="7">
    <source>
        <dbReference type="EMBL" id="OKL62703.1"/>
    </source>
</evidence>
<evidence type="ECO:0000256" key="4">
    <source>
        <dbReference type="ARBA" id="ARBA00022946"/>
    </source>
</evidence>
<gene>
    <name evidence="7" type="ORF">UA08_01644</name>
</gene>
<name>A0A1Q5Q9T8_TALAT</name>
<dbReference type="GO" id="GO:0005739">
    <property type="term" value="C:mitochondrion"/>
    <property type="evidence" value="ECO:0007669"/>
    <property type="project" value="UniProtKB-SubCell"/>
</dbReference>
<dbReference type="InterPro" id="IPR051035">
    <property type="entry name" value="Mito_inheritance_9"/>
</dbReference>
<dbReference type="EMBL" id="LFMY01000002">
    <property type="protein sequence ID" value="OKL62703.1"/>
    <property type="molecule type" value="Genomic_DNA"/>
</dbReference>
<keyword evidence="4" id="KW-0809">Transit peptide</keyword>
<comment type="subcellular location">
    <subcellularLocation>
        <location evidence="1">Mitochondrion</location>
    </subcellularLocation>
</comment>
<dbReference type="PANTHER" id="PTHR36091">
    <property type="entry name" value="ALTERED INHERITANCE OF MITOCHONDRIA PROTEIN 9, MITOCHONDRIAL"/>
    <property type="match status" value="1"/>
</dbReference>
<sequence>MSAEQPITEDDLFKYQRHRWLRNNSKELDILKLLEGDHNKVFLLTMNDGDELIARLPNPNAGSNFYTTASEIATRRFLQHTCDVPMPKVWDWDFRDRNTVGAEWIIEEKATGQPLRNFWFAMNRKAQLEIVQQVVDLETKLAFLKFSSHGSIYLRRWLPSKQISFNSMEWQYTVLNKPQAELPRQFWRQFAIGPSTDRKLYRGPADFTKQFRGPFRNLFHYATSLAKNERRYIRYNAWRRMNPFRSIKRSQNLDQYGDLIEKYLASQEHWNQSEVNDDPCTISHPNLSLDHIFIDPATNKIVCLTGWQATVISPPFLKRPYPTFLDPEFQTESLDRSKSLPRAYYQELVEKTDPLRHKRVLSNLQEHENRISPMSAIFGGWEKDDMYSLRESLLTMLRSLESKTRGPLPNWLKFDVQTLRSHGMEKFARQELQLLFGVVQNVQNTWKIPIDGRVPAEDFDRARELSDSYRQQYLHLAEDDKTRVYIHENLWPFDVAGPEEKRQDSMLNDEQGQYGASGNYSNASFRIRRYPSRYWDRPVPR</sequence>
<dbReference type="AlphaFoldDB" id="A0A1Q5Q9T8"/>
<reference evidence="7 8" key="1">
    <citation type="submission" date="2015-06" db="EMBL/GenBank/DDBJ databases">
        <title>Talaromyces atroroseus IBT 11181 draft genome.</title>
        <authorList>
            <person name="Rasmussen K.B."/>
            <person name="Rasmussen S."/>
            <person name="Petersen B."/>
            <person name="Sicheritz-Ponten T."/>
            <person name="Mortensen U.H."/>
            <person name="Thrane U."/>
        </authorList>
    </citation>
    <scope>NUCLEOTIDE SEQUENCE [LARGE SCALE GENOMIC DNA]</scope>
    <source>
        <strain evidence="7 8">IBT 11181</strain>
    </source>
</reference>
<dbReference type="OrthoDB" id="2831558at2759"/>
<evidence type="ECO:0000256" key="5">
    <source>
        <dbReference type="ARBA" id="ARBA00023128"/>
    </source>
</evidence>
<evidence type="ECO:0000313" key="8">
    <source>
        <dbReference type="Proteomes" id="UP000214365"/>
    </source>
</evidence>
<dbReference type="GeneID" id="31001399"/>
<protein>
    <recommendedName>
        <fullName evidence="3">Altered inheritance of mitochondria protein 9, mitochondrial</fullName>
    </recommendedName>
    <alternativeName>
        <fullName evidence="6">Found in mitochondrial proteome protein 29</fullName>
    </alternativeName>
</protein>